<keyword evidence="3" id="KW-1185">Reference proteome</keyword>
<evidence type="ECO:0000313" key="2">
    <source>
        <dbReference type="EMBL" id="KXH33606.1"/>
    </source>
</evidence>
<reference evidence="2 3" key="1">
    <citation type="submission" date="2014-02" db="EMBL/GenBank/DDBJ databases">
        <title>The genome sequence of Colletotrichum simmondsii CBS122122.</title>
        <authorList>
            <person name="Baroncelli R."/>
            <person name="Thon M.R."/>
        </authorList>
    </citation>
    <scope>NUCLEOTIDE SEQUENCE [LARGE SCALE GENOMIC DNA]</scope>
    <source>
        <strain evidence="2 3">CBS122122</strain>
    </source>
</reference>
<dbReference type="AlphaFoldDB" id="A0A135SCG1"/>
<feature type="region of interest" description="Disordered" evidence="1">
    <location>
        <begin position="1"/>
        <end position="24"/>
    </location>
</feature>
<comment type="caution">
    <text evidence="2">The sequence shown here is derived from an EMBL/GenBank/DDBJ whole genome shotgun (WGS) entry which is preliminary data.</text>
</comment>
<feature type="compositionally biased region" description="Polar residues" evidence="1">
    <location>
        <begin position="1"/>
        <end position="17"/>
    </location>
</feature>
<feature type="region of interest" description="Disordered" evidence="1">
    <location>
        <begin position="145"/>
        <end position="165"/>
    </location>
</feature>
<gene>
    <name evidence="2" type="ORF">CSIM01_11771</name>
</gene>
<protein>
    <submittedName>
        <fullName evidence="2">Uncharacterized protein</fullName>
    </submittedName>
</protein>
<feature type="compositionally biased region" description="Low complexity" evidence="1">
    <location>
        <begin position="145"/>
        <end position="162"/>
    </location>
</feature>
<accession>A0A135SCG1</accession>
<evidence type="ECO:0000256" key="1">
    <source>
        <dbReference type="SAM" id="MobiDB-lite"/>
    </source>
</evidence>
<dbReference type="Proteomes" id="UP000070328">
    <property type="component" value="Unassembled WGS sequence"/>
</dbReference>
<dbReference type="EMBL" id="JFBX01000609">
    <property type="protein sequence ID" value="KXH33606.1"/>
    <property type="molecule type" value="Genomic_DNA"/>
</dbReference>
<organism evidence="2 3">
    <name type="scientific">Colletotrichum simmondsii</name>
    <dbReference type="NCBI Taxonomy" id="703756"/>
    <lineage>
        <taxon>Eukaryota</taxon>
        <taxon>Fungi</taxon>
        <taxon>Dikarya</taxon>
        <taxon>Ascomycota</taxon>
        <taxon>Pezizomycotina</taxon>
        <taxon>Sordariomycetes</taxon>
        <taxon>Hypocreomycetidae</taxon>
        <taxon>Glomerellales</taxon>
        <taxon>Glomerellaceae</taxon>
        <taxon>Colletotrichum</taxon>
        <taxon>Colletotrichum acutatum species complex</taxon>
    </lineage>
</organism>
<sequence length="221" mass="24326">MESSDSGNIVGQHNNPLSALDATSPETPAKAENLLYDLTFYTIAAFREIDTSFGDSSTLVTSLKDSHQRLEECKAPWRFSGWTTETESTAESAEWERAKIKILSSIGTTLVSPELARFVWKGSQPSTQTLKVIETLRQLIQEAKAANGTAPSPASSSGNSSEDSSDFVADLVADTISLKENQDAEYSSPEKDIRFLRAYRKIYEGDSPSEYVLISMSPIYY</sequence>
<name>A0A135SCG1_9PEZI</name>
<evidence type="ECO:0000313" key="3">
    <source>
        <dbReference type="Proteomes" id="UP000070328"/>
    </source>
</evidence>
<proteinExistence type="predicted"/>